<evidence type="ECO:0000256" key="4">
    <source>
        <dbReference type="ARBA" id="ARBA00015839"/>
    </source>
</evidence>
<evidence type="ECO:0000256" key="3">
    <source>
        <dbReference type="ARBA" id="ARBA00012182"/>
    </source>
</evidence>
<comment type="catalytic activity">
    <reaction evidence="13">
        <text>N(6)-methyl-L-lysyl(4)-[histone H3] + S-adenosyl-L-methionine = N(6),N(6)-dimethyl-L-lysyl(4)-[histone H3] + S-adenosyl-L-homocysteine + H(+)</text>
        <dbReference type="Rhea" id="RHEA:60268"/>
        <dbReference type="Rhea" id="RHEA-COMP:15540"/>
        <dbReference type="Rhea" id="RHEA-COMP:15543"/>
        <dbReference type="ChEBI" id="CHEBI:15378"/>
        <dbReference type="ChEBI" id="CHEBI:57856"/>
        <dbReference type="ChEBI" id="CHEBI:59789"/>
        <dbReference type="ChEBI" id="CHEBI:61929"/>
        <dbReference type="ChEBI" id="CHEBI:61976"/>
    </reaction>
</comment>
<dbReference type="InterPro" id="IPR012677">
    <property type="entry name" value="Nucleotide-bd_a/b_plait_sf"/>
</dbReference>
<dbReference type="STRING" id="425264.A0A3G2S4B1"/>
<evidence type="ECO:0000256" key="13">
    <source>
        <dbReference type="ARBA" id="ARBA00047583"/>
    </source>
</evidence>
<comment type="subcellular location">
    <subcellularLocation>
        <location evidence="2">Chromosome</location>
    </subcellularLocation>
    <subcellularLocation>
        <location evidence="1">Nucleus</location>
    </subcellularLocation>
</comment>
<dbReference type="PROSITE" id="PS50280">
    <property type="entry name" value="SET"/>
    <property type="match status" value="1"/>
</dbReference>
<dbReference type="GO" id="GO:0005694">
    <property type="term" value="C:chromosome"/>
    <property type="evidence" value="ECO:0007669"/>
    <property type="project" value="UniProtKB-SubCell"/>
</dbReference>
<feature type="domain" description="Post-SET" evidence="17">
    <location>
        <begin position="705"/>
        <end position="720"/>
    </location>
</feature>
<dbReference type="PROSITE" id="PS50868">
    <property type="entry name" value="POST_SET"/>
    <property type="match status" value="1"/>
</dbReference>
<dbReference type="GO" id="GO:0048188">
    <property type="term" value="C:Set1C/COMPASS complex"/>
    <property type="evidence" value="ECO:0007669"/>
    <property type="project" value="TreeGrafter"/>
</dbReference>
<accession>A0A3G2S4B1</accession>
<dbReference type="SUPFAM" id="SSF82199">
    <property type="entry name" value="SET domain"/>
    <property type="match status" value="1"/>
</dbReference>
<dbReference type="SMART" id="SM01291">
    <property type="entry name" value="N-SET"/>
    <property type="match status" value="1"/>
</dbReference>
<dbReference type="InterPro" id="IPR024636">
    <property type="entry name" value="SET_assoc"/>
</dbReference>
<keyword evidence="9" id="KW-0156">Chromatin regulator</keyword>
<dbReference type="EMBL" id="CP033149">
    <property type="protein sequence ID" value="AYO41918.1"/>
    <property type="molecule type" value="Genomic_DNA"/>
</dbReference>
<evidence type="ECO:0000256" key="14">
    <source>
        <dbReference type="ARBA" id="ARBA00049129"/>
    </source>
</evidence>
<feature type="compositionally biased region" description="Basic and acidic residues" evidence="15">
    <location>
        <begin position="204"/>
        <end position="234"/>
    </location>
</feature>
<dbReference type="InterPro" id="IPR046341">
    <property type="entry name" value="SET_dom_sf"/>
</dbReference>
<evidence type="ECO:0000256" key="1">
    <source>
        <dbReference type="ARBA" id="ARBA00004123"/>
    </source>
</evidence>
<dbReference type="GO" id="GO:0140999">
    <property type="term" value="F:histone H3K4 trimethyltransferase activity"/>
    <property type="evidence" value="ECO:0007669"/>
    <property type="project" value="UniProtKB-EC"/>
</dbReference>
<evidence type="ECO:0000256" key="7">
    <source>
        <dbReference type="ARBA" id="ARBA00022679"/>
    </source>
</evidence>
<dbReference type="InterPro" id="IPR001214">
    <property type="entry name" value="SET_dom"/>
</dbReference>
<feature type="compositionally biased region" description="Low complexity" evidence="15">
    <location>
        <begin position="340"/>
        <end position="349"/>
    </location>
</feature>
<keyword evidence="19" id="KW-1185">Reference proteome</keyword>
<dbReference type="AlphaFoldDB" id="A0A3G2S4B1"/>
<dbReference type="VEuPathDB" id="FungiDB:DNF11_0968"/>
<evidence type="ECO:0000256" key="12">
    <source>
        <dbReference type="ARBA" id="ARBA00047571"/>
    </source>
</evidence>
<evidence type="ECO:0000256" key="15">
    <source>
        <dbReference type="SAM" id="MobiDB-lite"/>
    </source>
</evidence>
<proteinExistence type="predicted"/>
<evidence type="ECO:0000256" key="11">
    <source>
        <dbReference type="ARBA" id="ARBA00030093"/>
    </source>
</evidence>
<dbReference type="GO" id="GO:0032259">
    <property type="term" value="P:methylation"/>
    <property type="evidence" value="ECO:0007669"/>
    <property type="project" value="UniProtKB-KW"/>
</dbReference>
<evidence type="ECO:0000256" key="6">
    <source>
        <dbReference type="ARBA" id="ARBA00022603"/>
    </source>
</evidence>
<organism evidence="18 19">
    <name type="scientific">Malassezia restricta (strain ATCC 96810 / NBRC 103918 / CBS 7877)</name>
    <name type="common">Seborrheic dermatitis infection agent</name>
    <dbReference type="NCBI Taxonomy" id="425264"/>
    <lineage>
        <taxon>Eukaryota</taxon>
        <taxon>Fungi</taxon>
        <taxon>Dikarya</taxon>
        <taxon>Basidiomycota</taxon>
        <taxon>Ustilaginomycotina</taxon>
        <taxon>Malasseziomycetes</taxon>
        <taxon>Malasseziales</taxon>
        <taxon>Malasseziaceae</taxon>
        <taxon>Malassezia</taxon>
    </lineage>
</organism>
<evidence type="ECO:0000259" key="16">
    <source>
        <dbReference type="PROSITE" id="PS50280"/>
    </source>
</evidence>
<reference evidence="18 19" key="1">
    <citation type="submission" date="2018-10" db="EMBL/GenBank/DDBJ databases">
        <title>Complete genome sequence of Malassezia restricta CBS 7877.</title>
        <authorList>
            <person name="Morand S.C."/>
            <person name="Bertignac M."/>
            <person name="Iltis A."/>
            <person name="Kolder I."/>
            <person name="Pirovano W."/>
            <person name="Jourdain R."/>
            <person name="Clavaud C."/>
        </authorList>
    </citation>
    <scope>NUCLEOTIDE SEQUENCE [LARGE SCALE GENOMIC DNA]</scope>
    <source>
        <strain evidence="18 19">CBS 7877</strain>
    </source>
</reference>
<dbReference type="InterPro" id="IPR003616">
    <property type="entry name" value="Post-SET_dom"/>
</dbReference>
<evidence type="ECO:0000256" key="2">
    <source>
        <dbReference type="ARBA" id="ARBA00004286"/>
    </source>
</evidence>
<dbReference type="Gene3D" id="3.30.70.330">
    <property type="match status" value="1"/>
</dbReference>
<feature type="region of interest" description="Disordered" evidence="15">
    <location>
        <begin position="340"/>
        <end position="361"/>
    </location>
</feature>
<dbReference type="GO" id="GO:0003676">
    <property type="term" value="F:nucleic acid binding"/>
    <property type="evidence" value="ECO:0007669"/>
    <property type="project" value="InterPro"/>
</dbReference>
<feature type="domain" description="SET" evidence="16">
    <location>
        <begin position="579"/>
        <end position="696"/>
    </location>
</feature>
<gene>
    <name evidence="18" type="primary">SET1</name>
    <name evidence="18" type="ORF">DNF11_0968</name>
</gene>
<evidence type="ECO:0000313" key="18">
    <source>
        <dbReference type="EMBL" id="AYO41918.1"/>
    </source>
</evidence>
<dbReference type="SMART" id="SM00317">
    <property type="entry name" value="SET"/>
    <property type="match status" value="1"/>
</dbReference>
<evidence type="ECO:0000256" key="10">
    <source>
        <dbReference type="ARBA" id="ARBA00023242"/>
    </source>
</evidence>
<keyword evidence="7 18" id="KW-0808">Transferase</keyword>
<dbReference type="InterPro" id="IPR024657">
    <property type="entry name" value="COMPASS_Set1_N-SET"/>
</dbReference>
<evidence type="ECO:0000256" key="8">
    <source>
        <dbReference type="ARBA" id="ARBA00022691"/>
    </source>
</evidence>
<keyword evidence="10" id="KW-0539">Nucleus</keyword>
<comment type="catalytic activity">
    <reaction evidence="12">
        <text>L-lysyl(4)-[histone H3] + 3 S-adenosyl-L-methionine = N(6),N(6),N(6)-trimethyl-L-lysyl(4)-[histone H3] + 3 S-adenosyl-L-homocysteine + 3 H(+)</text>
        <dbReference type="Rhea" id="RHEA:60260"/>
        <dbReference type="Rhea" id="RHEA-COMP:15537"/>
        <dbReference type="Rhea" id="RHEA-COMP:15547"/>
        <dbReference type="ChEBI" id="CHEBI:15378"/>
        <dbReference type="ChEBI" id="CHEBI:29969"/>
        <dbReference type="ChEBI" id="CHEBI:57856"/>
        <dbReference type="ChEBI" id="CHEBI:59789"/>
        <dbReference type="ChEBI" id="CHEBI:61961"/>
        <dbReference type="EC" id="2.1.1.354"/>
    </reaction>
</comment>
<dbReference type="SUPFAM" id="SSF54928">
    <property type="entry name" value="RNA-binding domain, RBD"/>
    <property type="match status" value="1"/>
</dbReference>
<dbReference type="Pfam" id="PF00856">
    <property type="entry name" value="SET"/>
    <property type="match status" value="1"/>
</dbReference>
<dbReference type="InterPro" id="IPR035979">
    <property type="entry name" value="RBD_domain_sf"/>
</dbReference>
<dbReference type="Proteomes" id="UP000269793">
    <property type="component" value="Chromosome II"/>
</dbReference>
<keyword evidence="5" id="KW-0158">Chromosome</keyword>
<evidence type="ECO:0000256" key="5">
    <source>
        <dbReference type="ARBA" id="ARBA00022454"/>
    </source>
</evidence>
<comment type="catalytic activity">
    <reaction evidence="14">
        <text>N(6),N(6)-dimethyl-L-lysyl(4)-[histone H3] + S-adenosyl-L-methionine = N(6),N(6),N(6)-trimethyl-L-lysyl(4)-[histone H3] + S-adenosyl-L-homocysteine + H(+)</text>
        <dbReference type="Rhea" id="RHEA:60272"/>
        <dbReference type="Rhea" id="RHEA-COMP:15537"/>
        <dbReference type="Rhea" id="RHEA-COMP:15540"/>
        <dbReference type="ChEBI" id="CHEBI:15378"/>
        <dbReference type="ChEBI" id="CHEBI:57856"/>
        <dbReference type="ChEBI" id="CHEBI:59789"/>
        <dbReference type="ChEBI" id="CHEBI:61961"/>
        <dbReference type="ChEBI" id="CHEBI:61976"/>
    </reaction>
</comment>
<dbReference type="Gene3D" id="2.170.270.10">
    <property type="entry name" value="SET domain"/>
    <property type="match status" value="1"/>
</dbReference>
<dbReference type="PANTHER" id="PTHR45814:SF2">
    <property type="entry name" value="HISTONE-LYSINE N-METHYLTRANSFERASE SETD1"/>
    <property type="match status" value="1"/>
</dbReference>
<dbReference type="OrthoDB" id="308383at2759"/>
<sequence length="720" mass="81901">MAPEDGGPLPAPHSLPVSYENTLLPSEIPSTGRNYYTTNDPQITGIKEMKRRYEADPRLATVDPRQRHMKPPRWSRLRPRRHLEQIFYKYDEYSVGPPPPREIVIRGLSPLTSPATVLQQCRMHGKVEASELKMDPQTGESIGIMWISFASSTQSDAHESAQQAKRTLDGQRVGPSLVHIVLDHERKNYVQQYRALLKERYERKHEERVKARERERQQRRERHDQEQKMAKEARNALPRPSRWGQKRDDVSPTIARHLVALGHPYIHIPRMPSSALDARDIRTHFSSFSPVFVEQDIHGWYVGFDRHDSALRCKLVLETGTLHGYRLHFEVREPKELKISSSANEASSSLKAPKQDPPPSKKIWTPDELIQEATSRILSNFTKMFLRDIKTRTVIPHVSQYLRADGKGGMIIANQKAQLMARSATQAGYIPSFRRLDAIPKRVTVQSAASRNLPSPTHSSQQLDPFAAGLVQDDEELYYLGQVLQNAPLAPSEREEPAHEAGSARAQGFYRIPAAEKAVHLADRNRAAVTETTTTHSLASARNNRADTRRLALDIEQSRRETQADTDLLHINQLQTRKKQLRFAKSPIHDWGLYAMELIPAGDMVIEYVGEIVRQQVADHREKMYERAGNFSTYLFRVDDDIVIDATRKGNIARLMNHCCTPNCTAKILTVQGEKRVVIFAKQVILPGQELTYDYKFQAAEDDADAIPCLCGSPACRKFL</sequence>
<name>A0A3G2S4B1_MALR7</name>
<evidence type="ECO:0000259" key="17">
    <source>
        <dbReference type="PROSITE" id="PS50868"/>
    </source>
</evidence>
<dbReference type="EC" id="2.1.1.354" evidence="3"/>
<dbReference type="PANTHER" id="PTHR45814">
    <property type="entry name" value="HISTONE-LYSINE N-METHYLTRANSFERASE SETD1"/>
    <property type="match status" value="1"/>
</dbReference>
<evidence type="ECO:0000256" key="9">
    <source>
        <dbReference type="ARBA" id="ARBA00022853"/>
    </source>
</evidence>
<feature type="region of interest" description="Disordered" evidence="15">
    <location>
        <begin position="204"/>
        <end position="248"/>
    </location>
</feature>
<keyword evidence="8" id="KW-0949">S-adenosyl-L-methionine</keyword>
<protein>
    <recommendedName>
        <fullName evidence="4">Histone-lysine N-methyltransferase, H3 lysine-4 specific</fullName>
        <ecNumber evidence="3">2.1.1.354</ecNumber>
    </recommendedName>
    <alternativeName>
        <fullName evidence="11">SET domain-containing protein 1</fullName>
    </alternativeName>
</protein>
<evidence type="ECO:0000313" key="19">
    <source>
        <dbReference type="Proteomes" id="UP000269793"/>
    </source>
</evidence>
<dbReference type="InterPro" id="IPR044570">
    <property type="entry name" value="Set1-like"/>
</dbReference>
<dbReference type="Pfam" id="PF11767">
    <property type="entry name" value="SET_assoc"/>
    <property type="match status" value="1"/>
</dbReference>
<keyword evidence="6 18" id="KW-0489">Methyltransferase</keyword>